<evidence type="ECO:0000313" key="1">
    <source>
        <dbReference type="EMBL" id="WXK49999.1"/>
    </source>
</evidence>
<keyword evidence="2" id="KW-1185">Reference proteome</keyword>
<organism evidence="1 2">
    <name type="scientific">Flavobacterium ginsenosidimutans</name>
    <dbReference type="NCBI Taxonomy" id="687844"/>
    <lineage>
        <taxon>Bacteria</taxon>
        <taxon>Pseudomonadati</taxon>
        <taxon>Bacteroidota</taxon>
        <taxon>Flavobacteriia</taxon>
        <taxon>Flavobacteriales</taxon>
        <taxon>Flavobacteriaceae</taxon>
        <taxon>Flavobacterium</taxon>
    </lineage>
</organism>
<reference evidence="1 2" key="1">
    <citation type="submission" date="2024-02" db="EMBL/GenBank/DDBJ databases">
        <title>complete genome of Flavobacterium ginsenosidimutans Str. YTB16.</title>
        <authorList>
            <person name="Wang Q."/>
        </authorList>
    </citation>
    <scope>NUCLEOTIDE SEQUENCE [LARGE SCALE GENOMIC DNA]</scope>
    <source>
        <strain evidence="1 2">YTB16</strain>
    </source>
</reference>
<dbReference type="Proteomes" id="UP001447857">
    <property type="component" value="Chromosome"/>
</dbReference>
<dbReference type="InterPro" id="IPR025412">
    <property type="entry name" value="DUF4304"/>
</dbReference>
<sequence length="165" mass="19754">MNAKEKQLEFIKTYLKPTLKAFGYKSSGQRWWKDKGEFYTIINLQNFSWNTKEKVNFCFNIGVVLKAIIGKDKKPTYADLTGMLREDAYLTEQRKKHSFRNHSGYLLKTGDDLNHFIEEFNIDFENYILSELEKLNSIQDCLDFYSKYEFWFDVLKKTIEMYKIS</sequence>
<protein>
    <submittedName>
        <fullName evidence="1">DUF4304 domain-containing protein</fullName>
    </submittedName>
</protein>
<evidence type="ECO:0000313" key="2">
    <source>
        <dbReference type="Proteomes" id="UP001447857"/>
    </source>
</evidence>
<dbReference type="RefSeq" id="WP_338840437.1">
    <property type="nucleotide sequence ID" value="NZ_CP147988.1"/>
</dbReference>
<accession>A0ABZ2Q6Q9</accession>
<proteinExistence type="predicted"/>
<gene>
    <name evidence="1" type="ORF">V6624_23545</name>
</gene>
<dbReference type="Pfam" id="PF14137">
    <property type="entry name" value="DUF4304"/>
    <property type="match status" value="1"/>
</dbReference>
<dbReference type="EMBL" id="CP147988">
    <property type="protein sequence ID" value="WXK49999.1"/>
    <property type="molecule type" value="Genomic_DNA"/>
</dbReference>
<name>A0ABZ2Q6Q9_9FLAO</name>